<organism evidence="1 2">
    <name type="scientific">Steinernema carpocapsae</name>
    <name type="common">Entomopathogenic nematode</name>
    <dbReference type="NCBI Taxonomy" id="34508"/>
    <lineage>
        <taxon>Eukaryota</taxon>
        <taxon>Metazoa</taxon>
        <taxon>Ecdysozoa</taxon>
        <taxon>Nematoda</taxon>
        <taxon>Chromadorea</taxon>
        <taxon>Rhabditida</taxon>
        <taxon>Tylenchina</taxon>
        <taxon>Panagrolaimomorpha</taxon>
        <taxon>Strongyloidoidea</taxon>
        <taxon>Steinernematidae</taxon>
        <taxon>Steinernema</taxon>
    </lineage>
</organism>
<gene>
    <name evidence="1" type="ORF">L596_017880</name>
</gene>
<dbReference type="EMBL" id="AZBU02000005">
    <property type="protein sequence ID" value="TKR76794.1"/>
    <property type="molecule type" value="Genomic_DNA"/>
</dbReference>
<proteinExistence type="predicted"/>
<evidence type="ECO:0000313" key="2">
    <source>
        <dbReference type="Proteomes" id="UP000298663"/>
    </source>
</evidence>
<accession>A0A4U5N3E8</accession>
<comment type="caution">
    <text evidence="1">The sequence shown here is derived from an EMBL/GenBank/DDBJ whole genome shotgun (WGS) entry which is preliminary data.</text>
</comment>
<dbReference type="Proteomes" id="UP000298663">
    <property type="component" value="Unassembled WGS sequence"/>
</dbReference>
<reference evidence="1 2" key="2">
    <citation type="journal article" date="2019" name="G3 (Bethesda)">
        <title>Hybrid Assembly of the Genome of the Entomopathogenic Nematode Steinernema carpocapsae Identifies the X-Chromosome.</title>
        <authorList>
            <person name="Serra L."/>
            <person name="Macchietto M."/>
            <person name="Macias-Munoz A."/>
            <person name="McGill C.J."/>
            <person name="Rodriguez I.M."/>
            <person name="Rodriguez B."/>
            <person name="Murad R."/>
            <person name="Mortazavi A."/>
        </authorList>
    </citation>
    <scope>NUCLEOTIDE SEQUENCE [LARGE SCALE GENOMIC DNA]</scope>
    <source>
        <strain evidence="1 2">ALL</strain>
    </source>
</reference>
<sequence>MSSTLADLHPDLIDEIVQYWSLKSLFLLKNSLPSESPWKWAIERHLHKLLIKTTIYFSKEKPEKVLMVKHIMPGDRNMINGYYDAHPDRVEIKCRPTAEIKKMLEEFSGKAKRIDTGEDFNKVKMKHVRRMLESARKLIIGEVKLTPQNTAVFVTLECPELRIFSLSRVKFTAPHLINELVRGVIGNSHPENKIKIQMGINQEEASQELALFENAGLELFKLGFGIIFEETALRTQAGYSRTLFQYIQAWKETNHPIALLKIYVPGIEELNELEGFEVVQESNGETRMRMRIIDEKTKKRRICTLTTRETDKGIAVRVQTF</sequence>
<evidence type="ECO:0008006" key="3">
    <source>
        <dbReference type="Google" id="ProtNLM"/>
    </source>
</evidence>
<dbReference type="AlphaFoldDB" id="A0A4U5N3E8"/>
<evidence type="ECO:0000313" key="1">
    <source>
        <dbReference type="EMBL" id="TKR76794.1"/>
    </source>
</evidence>
<protein>
    <recommendedName>
        <fullName evidence="3">F-box domain-containing protein</fullName>
    </recommendedName>
</protein>
<reference evidence="1 2" key="1">
    <citation type="journal article" date="2015" name="Genome Biol.">
        <title>Comparative genomics of Steinernema reveals deeply conserved gene regulatory networks.</title>
        <authorList>
            <person name="Dillman A.R."/>
            <person name="Macchietto M."/>
            <person name="Porter C.F."/>
            <person name="Rogers A."/>
            <person name="Williams B."/>
            <person name="Antoshechkin I."/>
            <person name="Lee M.M."/>
            <person name="Goodwin Z."/>
            <person name="Lu X."/>
            <person name="Lewis E.E."/>
            <person name="Goodrich-Blair H."/>
            <person name="Stock S.P."/>
            <person name="Adams B.J."/>
            <person name="Sternberg P.W."/>
            <person name="Mortazavi A."/>
        </authorList>
    </citation>
    <scope>NUCLEOTIDE SEQUENCE [LARGE SCALE GENOMIC DNA]</scope>
    <source>
        <strain evidence="1 2">ALL</strain>
    </source>
</reference>
<keyword evidence="2" id="KW-1185">Reference proteome</keyword>
<name>A0A4U5N3E8_STECR</name>